<sequence length="169" mass="18976">MAVGLFGAAFVIAFITQAQNGFSNRWHKDLKAEARSKAEKYIVYTLGHLGFLARAGVFMFVAVFMFKTLRHPTMISERDAFSDAINQVVSVHGGYIGLWFLGIGLILFGAFAILNSYYKYFPTPPPSRTYVFDNETKTTNELVLSSMRGYPDNSSAMQEMVRTENEDSL</sequence>
<dbReference type="InterPro" id="IPR009597">
    <property type="entry name" value="DUF1206"/>
</dbReference>
<gene>
    <name evidence="3" type="ORF">MAM1_0067d04007</name>
</gene>
<proteinExistence type="predicted"/>
<evidence type="ECO:0000313" key="4">
    <source>
        <dbReference type="Proteomes" id="UP000053815"/>
    </source>
</evidence>
<evidence type="ECO:0000256" key="1">
    <source>
        <dbReference type="SAM" id="Phobius"/>
    </source>
</evidence>
<accession>A0A0C9M513</accession>
<feature type="transmembrane region" description="Helical" evidence="1">
    <location>
        <begin position="42"/>
        <end position="66"/>
    </location>
</feature>
<keyword evidence="4" id="KW-1185">Reference proteome</keyword>
<name>A0A0C9M513_9FUNG</name>
<organism evidence="3">
    <name type="scientific">Mucor ambiguus</name>
    <dbReference type="NCBI Taxonomy" id="91626"/>
    <lineage>
        <taxon>Eukaryota</taxon>
        <taxon>Fungi</taxon>
        <taxon>Fungi incertae sedis</taxon>
        <taxon>Mucoromycota</taxon>
        <taxon>Mucoromycotina</taxon>
        <taxon>Mucoromycetes</taxon>
        <taxon>Mucorales</taxon>
        <taxon>Mucorineae</taxon>
        <taxon>Mucoraceae</taxon>
        <taxon>Mucor</taxon>
    </lineage>
</organism>
<keyword evidence="1" id="KW-0472">Membrane</keyword>
<feature type="domain" description="DUF1206" evidence="2">
    <location>
        <begin position="49"/>
        <end position="118"/>
    </location>
</feature>
<feature type="transmembrane region" description="Helical" evidence="1">
    <location>
        <begin position="96"/>
        <end position="118"/>
    </location>
</feature>
<evidence type="ECO:0000313" key="3">
    <source>
        <dbReference type="EMBL" id="GAN04546.1"/>
    </source>
</evidence>
<dbReference type="AlphaFoldDB" id="A0A0C9M513"/>
<reference evidence="3" key="1">
    <citation type="submission" date="2014-09" db="EMBL/GenBank/DDBJ databases">
        <title>Draft genome sequence of an oleaginous Mucoromycotina fungus Mucor ambiguus NBRC6742.</title>
        <authorList>
            <person name="Takeda I."/>
            <person name="Yamane N."/>
            <person name="Morita T."/>
            <person name="Tamano K."/>
            <person name="Machida M."/>
            <person name="Baker S."/>
            <person name="Koike H."/>
        </authorList>
    </citation>
    <scope>NUCLEOTIDE SEQUENCE</scope>
    <source>
        <strain evidence="3">NBRC 6742</strain>
    </source>
</reference>
<dbReference type="OrthoDB" id="18869at2759"/>
<keyword evidence="1" id="KW-0812">Transmembrane</keyword>
<dbReference type="Proteomes" id="UP000053815">
    <property type="component" value="Unassembled WGS sequence"/>
</dbReference>
<dbReference type="Pfam" id="PF06724">
    <property type="entry name" value="DUF1206"/>
    <property type="match status" value="1"/>
</dbReference>
<protein>
    <recommendedName>
        <fullName evidence="2">DUF1206 domain-containing protein</fullName>
    </recommendedName>
</protein>
<keyword evidence="1" id="KW-1133">Transmembrane helix</keyword>
<evidence type="ECO:0000259" key="2">
    <source>
        <dbReference type="Pfam" id="PF06724"/>
    </source>
</evidence>
<dbReference type="EMBL" id="DF836356">
    <property type="protein sequence ID" value="GAN04546.1"/>
    <property type="molecule type" value="Genomic_DNA"/>
</dbReference>